<reference evidence="2 3" key="1">
    <citation type="submission" date="2022-12" db="EMBL/GenBank/DDBJ databases">
        <title>Chromosome-level genome of Tegillarca granosa.</title>
        <authorList>
            <person name="Kim J."/>
        </authorList>
    </citation>
    <scope>NUCLEOTIDE SEQUENCE [LARGE SCALE GENOMIC DNA]</scope>
    <source>
        <strain evidence="2">Teg-2019</strain>
        <tissue evidence="2">Adductor muscle</tissue>
    </source>
</reference>
<feature type="region of interest" description="Disordered" evidence="1">
    <location>
        <begin position="1"/>
        <end position="41"/>
    </location>
</feature>
<dbReference type="Proteomes" id="UP001217089">
    <property type="component" value="Unassembled WGS sequence"/>
</dbReference>
<evidence type="ECO:0000256" key="1">
    <source>
        <dbReference type="SAM" id="MobiDB-lite"/>
    </source>
</evidence>
<accession>A0ABQ9F7U8</accession>
<proteinExistence type="predicted"/>
<name>A0ABQ9F7U8_TEGGR</name>
<dbReference type="EMBL" id="JARBDR010000440">
    <property type="protein sequence ID" value="KAJ8312355.1"/>
    <property type="molecule type" value="Genomic_DNA"/>
</dbReference>
<protein>
    <submittedName>
        <fullName evidence="2">Uncharacterized protein</fullName>
    </submittedName>
</protein>
<feature type="compositionally biased region" description="Polar residues" evidence="1">
    <location>
        <begin position="30"/>
        <end position="40"/>
    </location>
</feature>
<keyword evidence="3" id="KW-1185">Reference proteome</keyword>
<organism evidence="2 3">
    <name type="scientific">Tegillarca granosa</name>
    <name type="common">Malaysian cockle</name>
    <name type="synonym">Anadara granosa</name>
    <dbReference type="NCBI Taxonomy" id="220873"/>
    <lineage>
        <taxon>Eukaryota</taxon>
        <taxon>Metazoa</taxon>
        <taxon>Spiralia</taxon>
        <taxon>Lophotrochozoa</taxon>
        <taxon>Mollusca</taxon>
        <taxon>Bivalvia</taxon>
        <taxon>Autobranchia</taxon>
        <taxon>Pteriomorphia</taxon>
        <taxon>Arcoida</taxon>
        <taxon>Arcoidea</taxon>
        <taxon>Arcidae</taxon>
        <taxon>Tegillarca</taxon>
    </lineage>
</organism>
<gene>
    <name evidence="2" type="ORF">KUTeg_009728</name>
</gene>
<sequence length="95" mass="10793">MLLPWSPRASTPNSLDEDYDDFKSADSKPSDSSQFTSSNSENEDFRMFESYLDDFDKYAALRSLESIGDTTPSVTDNGKIIEEEEDSWADFQTVE</sequence>
<comment type="caution">
    <text evidence="2">The sequence shown here is derived from an EMBL/GenBank/DDBJ whole genome shotgun (WGS) entry which is preliminary data.</text>
</comment>
<evidence type="ECO:0000313" key="3">
    <source>
        <dbReference type="Proteomes" id="UP001217089"/>
    </source>
</evidence>
<evidence type="ECO:0000313" key="2">
    <source>
        <dbReference type="EMBL" id="KAJ8312355.1"/>
    </source>
</evidence>